<dbReference type="InterPro" id="IPR036127">
    <property type="entry name" value="CcmE-like_sf"/>
</dbReference>
<gene>
    <name evidence="10" type="ORF">MNBD_ACTINO02-2985</name>
</gene>
<dbReference type="GO" id="GO:0046872">
    <property type="term" value="F:metal ion binding"/>
    <property type="evidence" value="ECO:0007669"/>
    <property type="project" value="UniProtKB-KW"/>
</dbReference>
<protein>
    <submittedName>
        <fullName evidence="10">Cytochrome c-type biogenesis protein CcmE, heme chaperone</fullName>
    </submittedName>
</protein>
<dbReference type="InterPro" id="IPR012340">
    <property type="entry name" value="NA-bd_OB-fold"/>
</dbReference>
<comment type="subcellular location">
    <subcellularLocation>
        <location evidence="1">Membrane</location>
    </subcellularLocation>
</comment>
<accession>A0A3B0RLG9</accession>
<evidence type="ECO:0000256" key="8">
    <source>
        <dbReference type="ARBA" id="ARBA00023136"/>
    </source>
</evidence>
<name>A0A3B0RLG9_9ZZZZ</name>
<reference evidence="10" key="1">
    <citation type="submission" date="2018-06" db="EMBL/GenBank/DDBJ databases">
        <authorList>
            <person name="Zhirakovskaya E."/>
        </authorList>
    </citation>
    <scope>NUCLEOTIDE SEQUENCE</scope>
</reference>
<evidence type="ECO:0000256" key="1">
    <source>
        <dbReference type="ARBA" id="ARBA00004370"/>
    </source>
</evidence>
<dbReference type="SUPFAM" id="SSF82093">
    <property type="entry name" value="Heme chaperone CcmE"/>
    <property type="match status" value="1"/>
</dbReference>
<keyword evidence="4" id="KW-0479">Metal-binding</keyword>
<proteinExistence type="predicted"/>
<keyword evidence="7" id="KW-0408">Iron</keyword>
<dbReference type="GO" id="GO:0017003">
    <property type="term" value="P:protein-heme linkage"/>
    <property type="evidence" value="ECO:0007669"/>
    <property type="project" value="InterPro"/>
</dbReference>
<feature type="transmembrane region" description="Helical" evidence="9">
    <location>
        <begin position="21"/>
        <end position="47"/>
    </location>
</feature>
<dbReference type="EMBL" id="UOEK01000031">
    <property type="protein sequence ID" value="VAV92789.1"/>
    <property type="molecule type" value="Genomic_DNA"/>
</dbReference>
<dbReference type="Pfam" id="PF03100">
    <property type="entry name" value="CcmE"/>
    <property type="match status" value="1"/>
</dbReference>
<evidence type="ECO:0000256" key="4">
    <source>
        <dbReference type="ARBA" id="ARBA00022723"/>
    </source>
</evidence>
<evidence type="ECO:0000313" key="10">
    <source>
        <dbReference type="EMBL" id="VAV92789.1"/>
    </source>
</evidence>
<keyword evidence="3 9" id="KW-0812">Transmembrane</keyword>
<evidence type="ECO:0000256" key="3">
    <source>
        <dbReference type="ARBA" id="ARBA00022692"/>
    </source>
</evidence>
<evidence type="ECO:0000256" key="2">
    <source>
        <dbReference type="ARBA" id="ARBA00022617"/>
    </source>
</evidence>
<evidence type="ECO:0000256" key="7">
    <source>
        <dbReference type="ARBA" id="ARBA00023004"/>
    </source>
</evidence>
<dbReference type="InterPro" id="IPR004329">
    <property type="entry name" value="CcmE"/>
</dbReference>
<dbReference type="PANTHER" id="PTHR34128">
    <property type="entry name" value="CYTOCHROME C-TYPE BIOGENESIS PROTEIN CCME HOMOLOG, MITOCHONDRIAL"/>
    <property type="match status" value="1"/>
</dbReference>
<dbReference type="GO" id="GO:0020037">
    <property type="term" value="F:heme binding"/>
    <property type="evidence" value="ECO:0007669"/>
    <property type="project" value="InterPro"/>
</dbReference>
<dbReference type="Gene3D" id="2.40.50.140">
    <property type="entry name" value="Nucleic acid-binding proteins"/>
    <property type="match status" value="1"/>
</dbReference>
<dbReference type="GO" id="GO:0005886">
    <property type="term" value="C:plasma membrane"/>
    <property type="evidence" value="ECO:0007669"/>
    <property type="project" value="InterPro"/>
</dbReference>
<evidence type="ECO:0000256" key="9">
    <source>
        <dbReference type="SAM" id="Phobius"/>
    </source>
</evidence>
<dbReference type="AlphaFoldDB" id="A0A3B0RLG9"/>
<keyword evidence="6 9" id="KW-1133">Transmembrane helix</keyword>
<sequence>MAAKTGEEPKGETTVKRYVRFLIPAVAILGVLLAVLLTLSDSLVYFYTPTDIVSGQIEQERFRIGGEVLEGSVSTTDAGVEFTVTDGRESVGVVHTGAPQGLFQEGIGVVLEGSWDGSVFRSDTMLVKHDETYVADDGEVYDYEPVNGDQ</sequence>
<organism evidence="10">
    <name type="scientific">hydrothermal vent metagenome</name>
    <dbReference type="NCBI Taxonomy" id="652676"/>
    <lineage>
        <taxon>unclassified sequences</taxon>
        <taxon>metagenomes</taxon>
        <taxon>ecological metagenomes</taxon>
    </lineage>
</organism>
<keyword evidence="8 9" id="KW-0472">Membrane</keyword>
<keyword evidence="5" id="KW-0201">Cytochrome c-type biogenesis</keyword>
<evidence type="ECO:0000256" key="6">
    <source>
        <dbReference type="ARBA" id="ARBA00022989"/>
    </source>
</evidence>
<dbReference type="PANTHER" id="PTHR34128:SF2">
    <property type="entry name" value="CYTOCHROME C-TYPE BIOGENESIS PROTEIN CCME HOMOLOG, MITOCHONDRIAL"/>
    <property type="match status" value="1"/>
</dbReference>
<keyword evidence="2" id="KW-0349">Heme</keyword>
<evidence type="ECO:0000256" key="5">
    <source>
        <dbReference type="ARBA" id="ARBA00022748"/>
    </source>
</evidence>
<dbReference type="GO" id="GO:0017004">
    <property type="term" value="P:cytochrome complex assembly"/>
    <property type="evidence" value="ECO:0007669"/>
    <property type="project" value="UniProtKB-KW"/>
</dbReference>